<protein>
    <submittedName>
        <fullName evidence="2">HbrB domain-containing protein</fullName>
    </submittedName>
</protein>
<feature type="region of interest" description="Disordered" evidence="1">
    <location>
        <begin position="1"/>
        <end position="49"/>
    </location>
</feature>
<dbReference type="AlphaFoldDB" id="A0A9P3GIY2"/>
<feature type="region of interest" description="Disordered" evidence="1">
    <location>
        <begin position="466"/>
        <end position="494"/>
    </location>
</feature>
<dbReference type="EMBL" id="BPQB01000063">
    <property type="protein sequence ID" value="GJE96768.1"/>
    <property type="molecule type" value="Genomic_DNA"/>
</dbReference>
<name>A0A9P3GIY2_9APHY</name>
<feature type="region of interest" description="Disordered" evidence="1">
    <location>
        <begin position="76"/>
        <end position="123"/>
    </location>
</feature>
<reference evidence="2 3" key="1">
    <citation type="submission" date="2021-08" db="EMBL/GenBank/DDBJ databases">
        <title>Draft Genome Sequence of Phanerochaete sordida strain YK-624.</title>
        <authorList>
            <person name="Mori T."/>
            <person name="Dohra H."/>
            <person name="Suzuki T."/>
            <person name="Kawagishi H."/>
            <person name="Hirai H."/>
        </authorList>
    </citation>
    <scope>NUCLEOTIDE SEQUENCE [LARGE SCALE GENOMIC DNA]</scope>
    <source>
        <strain evidence="2 3">YK-624</strain>
    </source>
</reference>
<evidence type="ECO:0000256" key="1">
    <source>
        <dbReference type="SAM" id="MobiDB-lite"/>
    </source>
</evidence>
<gene>
    <name evidence="2" type="ORF">PsYK624_129740</name>
</gene>
<feature type="compositionally biased region" description="Low complexity" evidence="1">
    <location>
        <begin position="97"/>
        <end position="109"/>
    </location>
</feature>
<dbReference type="PANTHER" id="PTHR32428:SF2">
    <property type="entry name" value="TARGET OF RAPAMYCIN COMPLEX 2 SUBUNIT BIT61-RELATED"/>
    <property type="match status" value="1"/>
</dbReference>
<sequence>MRTPERTRRSLSQGDDTPRPAGLGVFHSVNPSPNSGSHDANSADHAHASKRLGFLGEKLLSSSSASSSALRAAASANASRSHSRADSANLLSLPRDATASPTPMAAAAGHSHHSKAHASPSKLVSREMHRLGNLAHLPVLNSSPSNVSLVPSTSTTLVGSSSVGDNPWAALALYILPLFNGEGLRVPIEDLNALVKRHIQSTVSASPSKALTALENDASELIGAGIVTLNSKLIGVEEEELVDRVVEIWKFFWDEVLPYVEGALLPLQTDPLLLSLYKIPKPHKPASPVGQNGTGIATPSFKTQQIDVRTIALRYFRDQIIYPVFSHLHDHLNALKERYPQTTGPPPRLQQMLLVLLSQRTLPVLYSLTVTPPPPPAGEEAVQALLRAIRTPLVQTSPDKPHLRATGAPSFLSAGVPRDRRGRIARKPERAPSPDVPPLPVDDEHGEDTPRLGAAFVEGRELLESLKSPDPESAQRASMGGWGLGLGGEDRAHEDYDKDEDLNWDQAQAVVERMVGMNPPI</sequence>
<keyword evidence="3" id="KW-1185">Reference proteome</keyword>
<dbReference type="Pfam" id="PF08539">
    <property type="entry name" value="HbrB"/>
    <property type="match status" value="1"/>
</dbReference>
<dbReference type="PANTHER" id="PTHR32428">
    <property type="entry name" value="TARGET OF RAPAMYCIN COMPLEX 2 SUBUNIT BIT61-RELATED"/>
    <property type="match status" value="1"/>
</dbReference>
<accession>A0A9P3GIY2</accession>
<evidence type="ECO:0000313" key="2">
    <source>
        <dbReference type="EMBL" id="GJE96768.1"/>
    </source>
</evidence>
<proteinExistence type="predicted"/>
<evidence type="ECO:0000313" key="3">
    <source>
        <dbReference type="Proteomes" id="UP000703269"/>
    </source>
</evidence>
<feature type="region of interest" description="Disordered" evidence="1">
    <location>
        <begin position="396"/>
        <end position="450"/>
    </location>
</feature>
<dbReference type="GO" id="GO:0038203">
    <property type="term" value="P:TORC2 signaling"/>
    <property type="evidence" value="ECO:0007669"/>
    <property type="project" value="TreeGrafter"/>
</dbReference>
<dbReference type="GO" id="GO:0031932">
    <property type="term" value="C:TORC2 complex"/>
    <property type="evidence" value="ECO:0007669"/>
    <property type="project" value="TreeGrafter"/>
</dbReference>
<organism evidence="2 3">
    <name type="scientific">Phanerochaete sordida</name>
    <dbReference type="NCBI Taxonomy" id="48140"/>
    <lineage>
        <taxon>Eukaryota</taxon>
        <taxon>Fungi</taxon>
        <taxon>Dikarya</taxon>
        <taxon>Basidiomycota</taxon>
        <taxon>Agaricomycotina</taxon>
        <taxon>Agaricomycetes</taxon>
        <taxon>Polyporales</taxon>
        <taxon>Phanerochaetaceae</taxon>
        <taxon>Phanerochaete</taxon>
    </lineage>
</organism>
<comment type="caution">
    <text evidence="2">The sequence shown here is derived from an EMBL/GenBank/DDBJ whole genome shotgun (WGS) entry which is preliminary data.</text>
</comment>
<dbReference type="Proteomes" id="UP000703269">
    <property type="component" value="Unassembled WGS sequence"/>
</dbReference>
<dbReference type="OrthoDB" id="2290221at2759"/>
<dbReference type="InterPro" id="IPR013745">
    <property type="entry name" value="Bit61/PRR5"/>
</dbReference>